<comment type="caution">
    <text evidence="1">The sequence shown here is derived from an EMBL/GenBank/DDBJ whole genome shotgun (WGS) entry which is preliminary data.</text>
</comment>
<organism evidence="1 2">
    <name type="scientific">Stylosanthes scabra</name>
    <dbReference type="NCBI Taxonomy" id="79078"/>
    <lineage>
        <taxon>Eukaryota</taxon>
        <taxon>Viridiplantae</taxon>
        <taxon>Streptophyta</taxon>
        <taxon>Embryophyta</taxon>
        <taxon>Tracheophyta</taxon>
        <taxon>Spermatophyta</taxon>
        <taxon>Magnoliopsida</taxon>
        <taxon>eudicotyledons</taxon>
        <taxon>Gunneridae</taxon>
        <taxon>Pentapetalae</taxon>
        <taxon>rosids</taxon>
        <taxon>fabids</taxon>
        <taxon>Fabales</taxon>
        <taxon>Fabaceae</taxon>
        <taxon>Papilionoideae</taxon>
        <taxon>50 kb inversion clade</taxon>
        <taxon>dalbergioids sensu lato</taxon>
        <taxon>Dalbergieae</taxon>
        <taxon>Pterocarpus clade</taxon>
        <taxon>Stylosanthes</taxon>
    </lineage>
</organism>
<keyword evidence="2" id="KW-1185">Reference proteome</keyword>
<protein>
    <submittedName>
        <fullName evidence="1">Uncharacterized protein</fullName>
    </submittedName>
</protein>
<evidence type="ECO:0000313" key="1">
    <source>
        <dbReference type="EMBL" id="MED6186769.1"/>
    </source>
</evidence>
<accession>A0ABU6WLL8</accession>
<name>A0ABU6WLL8_9FABA</name>
<evidence type="ECO:0000313" key="2">
    <source>
        <dbReference type="Proteomes" id="UP001341840"/>
    </source>
</evidence>
<sequence length="129" mass="15311">MGSGVIFYEYEKREEFEDHDMRADAELGTFKIRRYHFDNESFAKFGVEVAGKSARNERIATKPRRLKLEPMRTHHWSHVYVSWPWAACLFGRMDTYAYASRASMRTHRSLPAFIKRGAFHHFKSAHFHI</sequence>
<dbReference type="Proteomes" id="UP001341840">
    <property type="component" value="Unassembled WGS sequence"/>
</dbReference>
<gene>
    <name evidence="1" type="ORF">PIB30_069905</name>
</gene>
<proteinExistence type="predicted"/>
<reference evidence="1 2" key="1">
    <citation type="journal article" date="2023" name="Plants (Basel)">
        <title>Bridging the Gap: Combining Genomics and Transcriptomics Approaches to Understand Stylosanthes scabra, an Orphan Legume from the Brazilian Caatinga.</title>
        <authorList>
            <person name="Ferreira-Neto J.R.C."/>
            <person name="da Silva M.D."/>
            <person name="Binneck E."/>
            <person name="de Melo N.F."/>
            <person name="da Silva R.H."/>
            <person name="de Melo A.L.T.M."/>
            <person name="Pandolfi V."/>
            <person name="Bustamante F.O."/>
            <person name="Brasileiro-Vidal A.C."/>
            <person name="Benko-Iseppon A.M."/>
        </authorList>
    </citation>
    <scope>NUCLEOTIDE SEQUENCE [LARGE SCALE GENOMIC DNA]</scope>
    <source>
        <tissue evidence="1">Leaves</tissue>
    </source>
</reference>
<dbReference type="EMBL" id="JASCZI010182019">
    <property type="protein sequence ID" value="MED6186769.1"/>
    <property type="molecule type" value="Genomic_DNA"/>
</dbReference>